<gene>
    <name evidence="1" type="ORF">F9K91_02260</name>
</gene>
<dbReference type="Proteomes" id="UP000430843">
    <property type="component" value="Unassembled WGS sequence"/>
</dbReference>
<accession>A0A833CPF3</accession>
<dbReference type="AlphaFoldDB" id="A0A833CPF3"/>
<keyword evidence="2" id="KW-1185">Reference proteome</keyword>
<reference evidence="1 2" key="1">
    <citation type="submission" date="2019-09" db="EMBL/GenBank/DDBJ databases">
        <title>Taxonomic organization of the family Brucellaceae based on a phylogenomic approach.</title>
        <authorList>
            <person name="Leclercq S."/>
            <person name="Cloeckaert A."/>
            <person name="Zygmunt M.S."/>
        </authorList>
    </citation>
    <scope>NUCLEOTIDE SEQUENCE [LARGE SCALE GENOMIC DNA]</scope>
    <source>
        <strain evidence="1 2">LMG 18957</strain>
    </source>
</reference>
<dbReference type="EMBL" id="WBWA01000002">
    <property type="protein sequence ID" value="KAB2666783.1"/>
    <property type="molecule type" value="Genomic_DNA"/>
</dbReference>
<evidence type="ECO:0000313" key="1">
    <source>
        <dbReference type="EMBL" id="KAB2666783.1"/>
    </source>
</evidence>
<organism evidence="1 2">
    <name type="scientific">Brucella tritici</name>
    <dbReference type="NCBI Taxonomy" id="94626"/>
    <lineage>
        <taxon>Bacteria</taxon>
        <taxon>Pseudomonadati</taxon>
        <taxon>Pseudomonadota</taxon>
        <taxon>Alphaproteobacteria</taxon>
        <taxon>Hyphomicrobiales</taxon>
        <taxon>Brucellaceae</taxon>
        <taxon>Brucella/Ochrobactrum group</taxon>
        <taxon>Brucella</taxon>
    </lineage>
</organism>
<proteinExistence type="predicted"/>
<sequence>MSDLLNCQIADALEKCDWAGASIGNKALVSLAAKALRNVPVATPADATDEMVNAALAVDWDNEDERATVHNIWHAMTAKCPVSEPAAARLQALEECSHKLAQFIVSMRDGHAHRVDQYGAGYVDAMNDVLGAYTSLSGTLPSAPASEGAE</sequence>
<comment type="caution">
    <text evidence="1">The sequence shown here is derived from an EMBL/GenBank/DDBJ whole genome shotgun (WGS) entry which is preliminary data.</text>
</comment>
<dbReference type="RefSeq" id="WP_151677092.1">
    <property type="nucleotide sequence ID" value="NZ_WBWA01000002.1"/>
</dbReference>
<evidence type="ECO:0000313" key="2">
    <source>
        <dbReference type="Proteomes" id="UP000430843"/>
    </source>
</evidence>
<protein>
    <submittedName>
        <fullName evidence="1">Uncharacterized protein</fullName>
    </submittedName>
</protein>
<name>A0A833CPF3_9HYPH</name>